<keyword evidence="1" id="KW-0812">Transmembrane</keyword>
<dbReference type="RefSeq" id="WP_344884280.1">
    <property type="nucleotide sequence ID" value="NZ_BAABAL010000022.1"/>
</dbReference>
<feature type="transmembrane region" description="Helical" evidence="1">
    <location>
        <begin position="38"/>
        <end position="60"/>
    </location>
</feature>
<accession>A0ABP7TY12</accession>
<comment type="caution">
    <text evidence="2">The sequence shown here is derived from an EMBL/GenBank/DDBJ whole genome shotgun (WGS) entry which is preliminary data.</text>
</comment>
<feature type="transmembrane region" description="Helical" evidence="1">
    <location>
        <begin position="129"/>
        <end position="162"/>
    </location>
</feature>
<feature type="transmembrane region" description="Helical" evidence="1">
    <location>
        <begin position="182"/>
        <end position="204"/>
    </location>
</feature>
<reference evidence="3" key="1">
    <citation type="journal article" date="2019" name="Int. J. Syst. Evol. Microbiol.">
        <title>The Global Catalogue of Microorganisms (GCM) 10K type strain sequencing project: providing services to taxonomists for standard genome sequencing and annotation.</title>
        <authorList>
            <consortium name="The Broad Institute Genomics Platform"/>
            <consortium name="The Broad Institute Genome Sequencing Center for Infectious Disease"/>
            <person name="Wu L."/>
            <person name="Ma J."/>
        </authorList>
    </citation>
    <scope>NUCLEOTIDE SEQUENCE [LARGE SCALE GENOMIC DNA]</scope>
    <source>
        <strain evidence="3">JCM 17342</strain>
    </source>
</reference>
<evidence type="ECO:0000313" key="2">
    <source>
        <dbReference type="EMBL" id="GAA4032941.1"/>
    </source>
</evidence>
<sequence length="288" mass="29487">MTTASIASPDLLEKTPKAPLGRLLRSELRWVLRRPRTLAAFGVLALVPIGLGVLMSMLDIGGTPVVGGPPMLASLLGNGMVLPLAAMSMAMPLLLPMVISMTAADAIAGESSHGTLRGLLIAPIGRTRLVVVKTVGVAAVSAIAVAVLAVLGITAGVVFTGTTEFTSISGTALSFGEGAGRVGLAAAWVWLQMFAVAAIALALSSLTDHPLVVLAVMMGTLIVFAVLGGIADLSWLHPMLLTTGWMSLIDVIRDPMETAALTEGAARALCYIVIGLSATVARMATKDS</sequence>
<dbReference type="Pfam" id="PF12679">
    <property type="entry name" value="ABC2_membrane_2"/>
    <property type="match status" value="1"/>
</dbReference>
<dbReference type="PANTHER" id="PTHR37305:SF1">
    <property type="entry name" value="MEMBRANE PROTEIN"/>
    <property type="match status" value="1"/>
</dbReference>
<keyword evidence="1" id="KW-1133">Transmembrane helix</keyword>
<keyword evidence="1" id="KW-0472">Membrane</keyword>
<organism evidence="2 3">
    <name type="scientific">Allokutzneria multivorans</name>
    <dbReference type="NCBI Taxonomy" id="1142134"/>
    <lineage>
        <taxon>Bacteria</taxon>
        <taxon>Bacillati</taxon>
        <taxon>Actinomycetota</taxon>
        <taxon>Actinomycetes</taxon>
        <taxon>Pseudonocardiales</taxon>
        <taxon>Pseudonocardiaceae</taxon>
        <taxon>Allokutzneria</taxon>
    </lineage>
</organism>
<evidence type="ECO:0000313" key="3">
    <source>
        <dbReference type="Proteomes" id="UP001501747"/>
    </source>
</evidence>
<name>A0ABP7TY12_9PSEU</name>
<evidence type="ECO:0000256" key="1">
    <source>
        <dbReference type="SAM" id="Phobius"/>
    </source>
</evidence>
<protein>
    <submittedName>
        <fullName evidence="2">ABC transporter permease subunit</fullName>
    </submittedName>
</protein>
<dbReference type="EMBL" id="BAABAL010000022">
    <property type="protein sequence ID" value="GAA4032941.1"/>
    <property type="molecule type" value="Genomic_DNA"/>
</dbReference>
<proteinExistence type="predicted"/>
<gene>
    <name evidence="2" type="ORF">GCM10022247_67450</name>
</gene>
<dbReference type="PANTHER" id="PTHR37305">
    <property type="entry name" value="INTEGRAL MEMBRANE PROTEIN-RELATED"/>
    <property type="match status" value="1"/>
</dbReference>
<keyword evidence="3" id="KW-1185">Reference proteome</keyword>
<feature type="transmembrane region" description="Helical" evidence="1">
    <location>
        <begin position="211"/>
        <end position="231"/>
    </location>
</feature>
<feature type="transmembrane region" description="Helical" evidence="1">
    <location>
        <begin position="80"/>
        <end position="108"/>
    </location>
</feature>
<feature type="transmembrane region" description="Helical" evidence="1">
    <location>
        <begin position="265"/>
        <end position="284"/>
    </location>
</feature>
<dbReference type="Proteomes" id="UP001501747">
    <property type="component" value="Unassembled WGS sequence"/>
</dbReference>